<keyword evidence="4" id="KW-1185">Reference proteome</keyword>
<dbReference type="EMBL" id="JBAMMX010000022">
    <property type="protein sequence ID" value="KAK6919025.1"/>
    <property type="molecule type" value="Genomic_DNA"/>
</dbReference>
<dbReference type="AlphaFoldDB" id="A0AAN8UP30"/>
<dbReference type="GO" id="GO:0010119">
    <property type="term" value="P:regulation of stomatal movement"/>
    <property type="evidence" value="ECO:0007669"/>
    <property type="project" value="InterPro"/>
</dbReference>
<evidence type="ECO:0000259" key="1">
    <source>
        <dbReference type="Pfam" id="PF16711"/>
    </source>
</evidence>
<gene>
    <name evidence="3" type="ORF">RJ641_017447</name>
</gene>
<dbReference type="InterPro" id="IPR039640">
    <property type="entry name" value="SCAB"/>
</dbReference>
<dbReference type="GO" id="GO:0003779">
    <property type="term" value="F:actin binding"/>
    <property type="evidence" value="ECO:0007669"/>
    <property type="project" value="InterPro"/>
</dbReference>
<dbReference type="Gene3D" id="1.20.5.440">
    <property type="entry name" value="ATP synthase delta/epsilon subunit, C-terminal domain"/>
    <property type="match status" value="1"/>
</dbReference>
<feature type="domain" description="Stomatal closure-related actin-binding protein actin-binding" evidence="1">
    <location>
        <begin position="39"/>
        <end position="61"/>
    </location>
</feature>
<dbReference type="InterPro" id="IPR036291">
    <property type="entry name" value="NAD(P)-bd_dom_sf"/>
</dbReference>
<evidence type="ECO:0000313" key="4">
    <source>
        <dbReference type="Proteomes" id="UP001370490"/>
    </source>
</evidence>
<evidence type="ECO:0000259" key="2">
    <source>
        <dbReference type="Pfam" id="PF16712"/>
    </source>
</evidence>
<evidence type="ECO:0000313" key="3">
    <source>
        <dbReference type="EMBL" id="KAK6919025.1"/>
    </source>
</evidence>
<reference evidence="3 4" key="1">
    <citation type="submission" date="2023-12" db="EMBL/GenBank/DDBJ databases">
        <title>A high-quality genome assembly for Dillenia turbinata (Dilleniales).</title>
        <authorList>
            <person name="Chanderbali A."/>
        </authorList>
    </citation>
    <scope>NUCLEOTIDE SEQUENCE [LARGE SCALE GENOMIC DNA]</scope>
    <source>
        <strain evidence="3">LSX21</strain>
        <tissue evidence="3">Leaf</tissue>
    </source>
</reference>
<protein>
    <submittedName>
        <fullName evidence="3">Stomatal closure-related actin-binding protein, coiled-coil domain</fullName>
    </submittedName>
</protein>
<feature type="domain" description="Stomatal closure-related actin-binding protein coiled-coil" evidence="2">
    <location>
        <begin position="65"/>
        <end position="103"/>
    </location>
</feature>
<comment type="caution">
    <text evidence="3">The sequence shown here is derived from an EMBL/GenBank/DDBJ whole genome shotgun (WGS) entry which is preliminary data.</text>
</comment>
<dbReference type="GO" id="GO:0007015">
    <property type="term" value="P:actin filament organization"/>
    <property type="evidence" value="ECO:0007669"/>
    <property type="project" value="InterPro"/>
</dbReference>
<dbReference type="InterPro" id="IPR032012">
    <property type="entry name" value="SCAB-ABD"/>
</dbReference>
<proteinExistence type="predicted"/>
<dbReference type="PANTHER" id="PTHR31172:SF7">
    <property type="entry name" value="STOMATAL CLOSURE-RELATED ACTIN-BINDING PROTEIN 3"/>
    <property type="match status" value="1"/>
</dbReference>
<dbReference type="Pfam" id="PF16712">
    <property type="entry name" value="SCAB_CC"/>
    <property type="match status" value="1"/>
</dbReference>
<name>A0AAN8UP30_9MAGN</name>
<dbReference type="PANTHER" id="PTHR31172">
    <property type="entry name" value="STOMATAL CLOSURE-RELATED ACTIN-BINDING PROTEIN 1"/>
    <property type="match status" value="1"/>
</dbReference>
<dbReference type="SUPFAM" id="SSF51735">
    <property type="entry name" value="NAD(P)-binding Rossmann-fold domains"/>
    <property type="match status" value="1"/>
</dbReference>
<accession>A0AAN8UP30</accession>
<sequence>MFQLHVSSSCMSFTTFGLEYDKDSFALDSVSTDWCNKRVSDLASKFDKSLATAAKLSDEAKVREVALLEGHIILKKLRDALESLRGRLVGRNKDDVEKAISMYPGTSCTVMLVCNISQGGTMVTYGGMSKKLATMSASSFIFKDFYLETIMFGS</sequence>
<organism evidence="3 4">
    <name type="scientific">Dillenia turbinata</name>
    <dbReference type="NCBI Taxonomy" id="194707"/>
    <lineage>
        <taxon>Eukaryota</taxon>
        <taxon>Viridiplantae</taxon>
        <taxon>Streptophyta</taxon>
        <taxon>Embryophyta</taxon>
        <taxon>Tracheophyta</taxon>
        <taxon>Spermatophyta</taxon>
        <taxon>Magnoliopsida</taxon>
        <taxon>eudicotyledons</taxon>
        <taxon>Gunneridae</taxon>
        <taxon>Pentapetalae</taxon>
        <taxon>Dilleniales</taxon>
        <taxon>Dilleniaceae</taxon>
        <taxon>Dillenia</taxon>
    </lineage>
</organism>
<dbReference type="InterPro" id="IPR032009">
    <property type="entry name" value="SCAB_CC"/>
</dbReference>
<dbReference type="Proteomes" id="UP001370490">
    <property type="component" value="Unassembled WGS sequence"/>
</dbReference>
<dbReference type="Pfam" id="PF16711">
    <property type="entry name" value="SCAB-ABD"/>
    <property type="match status" value="1"/>
</dbReference>